<evidence type="ECO:0000256" key="3">
    <source>
        <dbReference type="ARBA" id="ARBA00022723"/>
    </source>
</evidence>
<dbReference type="Pfam" id="PF20645">
    <property type="entry name" value="Rrn7_cyclin_C"/>
    <property type="match status" value="1"/>
</dbReference>
<evidence type="ECO:0000256" key="4">
    <source>
        <dbReference type="ARBA" id="ARBA00022771"/>
    </source>
</evidence>
<keyword evidence="3" id="KW-0479">Metal-binding</keyword>
<feature type="compositionally biased region" description="Polar residues" evidence="10">
    <location>
        <begin position="433"/>
        <end position="460"/>
    </location>
</feature>
<evidence type="ECO:0000256" key="1">
    <source>
        <dbReference type="ARBA" id="ARBA00004604"/>
    </source>
</evidence>
<keyword evidence="4" id="KW-0863">Zinc-finger</keyword>
<dbReference type="PANTHER" id="PTHR31576">
    <property type="entry name" value="TATA BOX-BINDING PROTEIN-ASSOCIATED FACTOR RNA POLYMERASE I SUBUNIT B"/>
    <property type="match status" value="1"/>
</dbReference>
<gene>
    <name evidence="13" type="ORF">LTR24_010352</name>
</gene>
<accession>A0ABR0JU72</accession>
<dbReference type="InterPro" id="IPR048538">
    <property type="entry name" value="Rrn7_cyclin_C"/>
</dbReference>
<name>A0ABR0JU72_9EURO</name>
<feature type="compositionally biased region" description="Pro residues" evidence="10">
    <location>
        <begin position="490"/>
        <end position="503"/>
    </location>
</feature>
<dbReference type="InterPro" id="IPR048540">
    <property type="entry name" value="Rrn7_cyclin_N"/>
</dbReference>
<dbReference type="Proteomes" id="UP001345013">
    <property type="component" value="Unassembled WGS sequence"/>
</dbReference>
<reference evidence="13 14" key="1">
    <citation type="submission" date="2023-08" db="EMBL/GenBank/DDBJ databases">
        <title>Black Yeasts Isolated from many extreme environments.</title>
        <authorList>
            <person name="Coleine C."/>
            <person name="Stajich J.E."/>
            <person name="Selbmann L."/>
        </authorList>
    </citation>
    <scope>NUCLEOTIDE SEQUENCE [LARGE SCALE GENOMIC DNA]</scope>
    <source>
        <strain evidence="13 14">CCFEE 5885</strain>
    </source>
</reference>
<feature type="domain" description="Rrn7/TAF1B C-terminal cyclin" evidence="12">
    <location>
        <begin position="229"/>
        <end position="405"/>
    </location>
</feature>
<dbReference type="Pfam" id="PF20644">
    <property type="entry name" value="Rrn7_cyclin_N"/>
    <property type="match status" value="1"/>
</dbReference>
<comment type="similarity">
    <text evidence="2">Belongs to the RRN7/TAF1B family.</text>
</comment>
<comment type="caution">
    <text evidence="13">The sequence shown here is derived from an EMBL/GenBank/DDBJ whole genome shotgun (WGS) entry which is preliminary data.</text>
</comment>
<evidence type="ECO:0000313" key="14">
    <source>
        <dbReference type="Proteomes" id="UP001345013"/>
    </source>
</evidence>
<dbReference type="EMBL" id="JAVRRG010000313">
    <property type="protein sequence ID" value="KAK5073322.1"/>
    <property type="molecule type" value="Genomic_DNA"/>
</dbReference>
<organism evidence="13 14">
    <name type="scientific">Lithohypha guttulata</name>
    <dbReference type="NCBI Taxonomy" id="1690604"/>
    <lineage>
        <taxon>Eukaryota</taxon>
        <taxon>Fungi</taxon>
        <taxon>Dikarya</taxon>
        <taxon>Ascomycota</taxon>
        <taxon>Pezizomycotina</taxon>
        <taxon>Eurotiomycetes</taxon>
        <taxon>Chaetothyriomycetidae</taxon>
        <taxon>Chaetothyriales</taxon>
        <taxon>Trichomeriaceae</taxon>
        <taxon>Lithohypha</taxon>
    </lineage>
</organism>
<keyword evidence="8" id="KW-0804">Transcription</keyword>
<evidence type="ECO:0000256" key="5">
    <source>
        <dbReference type="ARBA" id="ARBA00022833"/>
    </source>
</evidence>
<evidence type="ECO:0000256" key="9">
    <source>
        <dbReference type="ARBA" id="ARBA00023242"/>
    </source>
</evidence>
<feature type="domain" description="Rrn7/TAF1B N-terminal cyclin" evidence="11">
    <location>
        <begin position="86"/>
        <end position="209"/>
    </location>
</feature>
<evidence type="ECO:0000256" key="8">
    <source>
        <dbReference type="ARBA" id="ARBA00023163"/>
    </source>
</evidence>
<keyword evidence="6" id="KW-0805">Transcription regulation</keyword>
<feature type="region of interest" description="Disordered" evidence="10">
    <location>
        <begin position="433"/>
        <end position="505"/>
    </location>
</feature>
<comment type="subcellular location">
    <subcellularLocation>
        <location evidence="1">Nucleus</location>
        <location evidence="1">Nucleolus</location>
    </subcellularLocation>
</comment>
<feature type="compositionally biased region" description="Acidic residues" evidence="10">
    <location>
        <begin position="136"/>
        <end position="153"/>
    </location>
</feature>
<keyword evidence="9" id="KW-0539">Nucleus</keyword>
<feature type="region of interest" description="Disordered" evidence="10">
    <location>
        <begin position="128"/>
        <end position="157"/>
    </location>
</feature>
<keyword evidence="5" id="KW-0862">Zinc</keyword>
<evidence type="ECO:0000256" key="2">
    <source>
        <dbReference type="ARBA" id="ARBA00006899"/>
    </source>
</evidence>
<sequence length="564" mass="63843">MARGSAFYDIRSVRDVSCDVFEEENGILVCTSCGRQQEGGLQIADDDADFGTQGKVTRKKVEKTKVKVSKVYRGARGYRLYLLAWQHILWRQCHALIHGREGLPEELWTVVKDLWSLKLATLEHRLDKKGTSSTEVETDDVTEETGSDTEDETATSSKRTVRLQPKLWDTVALVYLGTLLLRHPMSLSKIHQLIRMEEVPFIRAIRHVPDDITSKLPSEHQLALDTITVPTQQDLQRAVHKLLQDYNQGLGVALPALNWKILLFEWIQELGLPLEIYAAVKMLAQLVEYDFTYELLAREKSQDGGVRKKRRSPVATPEAQLASLIVVATKLLYPFAIPHSNNSQHTVSSTGSYLDWQSWLNVHSSYHKDERSELKPDQAIQTSAHDIHEFDMESLDRYMDWYQVTFTTPASVLKEKKTDLENNIVNTFPLQNISRVNNQGPGQISADGSKSTAGLASQIQHEAIRAPSTPPLLQPQTPTPTLTGDNENPPTNPPSPPQYPIFPSPNTLHLTTALFNNDASKNPIISFHERAAELACLDLKRLLRAVRYTEKRLEAWHDRQRRAE</sequence>
<evidence type="ECO:0000256" key="10">
    <source>
        <dbReference type="SAM" id="MobiDB-lite"/>
    </source>
</evidence>
<evidence type="ECO:0000313" key="13">
    <source>
        <dbReference type="EMBL" id="KAK5073322.1"/>
    </source>
</evidence>
<dbReference type="InterPro" id="IPR033599">
    <property type="entry name" value="TAF1B/Rrn7"/>
</dbReference>
<keyword evidence="14" id="KW-1185">Reference proteome</keyword>
<proteinExistence type="inferred from homology"/>
<evidence type="ECO:0000256" key="7">
    <source>
        <dbReference type="ARBA" id="ARBA00023125"/>
    </source>
</evidence>
<protein>
    <recommendedName>
        <fullName evidence="15">RRN7-type domain-containing protein</fullName>
    </recommendedName>
</protein>
<evidence type="ECO:0008006" key="15">
    <source>
        <dbReference type="Google" id="ProtNLM"/>
    </source>
</evidence>
<evidence type="ECO:0000259" key="12">
    <source>
        <dbReference type="Pfam" id="PF20645"/>
    </source>
</evidence>
<keyword evidence="7" id="KW-0238">DNA-binding</keyword>
<evidence type="ECO:0000256" key="6">
    <source>
        <dbReference type="ARBA" id="ARBA00023015"/>
    </source>
</evidence>
<feature type="compositionally biased region" description="Low complexity" evidence="10">
    <location>
        <begin position="474"/>
        <end position="489"/>
    </location>
</feature>
<dbReference type="PANTHER" id="PTHR31576:SF2">
    <property type="entry name" value="TATA BOX-BINDING PROTEIN-ASSOCIATED FACTOR RNA POLYMERASE I SUBUNIT B"/>
    <property type="match status" value="1"/>
</dbReference>
<evidence type="ECO:0000259" key="11">
    <source>
        <dbReference type="Pfam" id="PF20644"/>
    </source>
</evidence>